<reference evidence="3" key="1">
    <citation type="submission" date="2022-03" db="EMBL/GenBank/DDBJ databases">
        <title>A functionally conserved STORR gene fusion in Papaver species that diverged 16.8 million years ago.</title>
        <authorList>
            <person name="Catania T."/>
        </authorList>
    </citation>
    <scope>NUCLEOTIDE SEQUENCE</scope>
    <source>
        <strain evidence="3">S-191538</strain>
    </source>
</reference>
<dbReference type="EMBL" id="JAJJMA010246597">
    <property type="protein sequence ID" value="MCL7043437.1"/>
    <property type="molecule type" value="Genomic_DNA"/>
</dbReference>
<feature type="compositionally biased region" description="Basic and acidic residues" evidence="1">
    <location>
        <begin position="1"/>
        <end position="13"/>
    </location>
</feature>
<dbReference type="SMART" id="SM01114">
    <property type="entry name" value="CXC"/>
    <property type="match status" value="1"/>
</dbReference>
<keyword evidence="4" id="KW-1185">Reference proteome</keyword>
<evidence type="ECO:0000256" key="1">
    <source>
        <dbReference type="SAM" id="MobiDB-lite"/>
    </source>
</evidence>
<organism evidence="3 4">
    <name type="scientific">Papaver nudicaule</name>
    <name type="common">Iceland poppy</name>
    <dbReference type="NCBI Taxonomy" id="74823"/>
    <lineage>
        <taxon>Eukaryota</taxon>
        <taxon>Viridiplantae</taxon>
        <taxon>Streptophyta</taxon>
        <taxon>Embryophyta</taxon>
        <taxon>Tracheophyta</taxon>
        <taxon>Spermatophyta</taxon>
        <taxon>Magnoliopsida</taxon>
        <taxon>Ranunculales</taxon>
        <taxon>Papaveraceae</taxon>
        <taxon>Papaveroideae</taxon>
        <taxon>Papaver</taxon>
    </lineage>
</organism>
<feature type="region of interest" description="Disordered" evidence="1">
    <location>
        <begin position="1"/>
        <end position="21"/>
    </location>
</feature>
<evidence type="ECO:0000259" key="2">
    <source>
        <dbReference type="SMART" id="SM01114"/>
    </source>
</evidence>
<evidence type="ECO:0000313" key="3">
    <source>
        <dbReference type="EMBL" id="MCL7043437.1"/>
    </source>
</evidence>
<evidence type="ECO:0000313" key="4">
    <source>
        <dbReference type="Proteomes" id="UP001177140"/>
    </source>
</evidence>
<feature type="non-terminal residue" evidence="3">
    <location>
        <position position="229"/>
    </location>
</feature>
<gene>
    <name evidence="3" type="ORF">MKW94_030591</name>
</gene>
<sequence length="229" mass="24323">MKNEELIQREKQRLAHPRGSTAIDMDIGEGRIYDLRKGARSSIIFNQGGYNTGLFDDMDTSDSKSDGDSEALDVEWGQSGKVLRKKKGSRKGSSFGGMSNSIDLTAAGGLFPSSTVEGSVAQSICCSCSRSSKCKTTKCQCRDAGGACGASCGCVPSKCENRESKMRVDVHDSAQSDEIEDGETCSVNVEQNKSLAVHGAMLLQSALADKPPINAKKGRKPLSDIGNTV</sequence>
<dbReference type="AlphaFoldDB" id="A0AA42AWW2"/>
<accession>A0AA42AWW2</accession>
<dbReference type="InterPro" id="IPR033467">
    <property type="entry name" value="Tesmin/TSO1-like_CXC"/>
</dbReference>
<dbReference type="Proteomes" id="UP001177140">
    <property type="component" value="Unassembled WGS sequence"/>
</dbReference>
<name>A0AA42AWW2_PAPNU</name>
<feature type="domain" description="Tesmin/TSO1-like CXC" evidence="2">
    <location>
        <begin position="121"/>
        <end position="165"/>
    </location>
</feature>
<comment type="caution">
    <text evidence="3">The sequence shown here is derived from an EMBL/GenBank/DDBJ whole genome shotgun (WGS) entry which is preliminary data.</text>
</comment>
<protein>
    <recommendedName>
        <fullName evidence="2">Tesmin/TSO1-like CXC domain-containing protein</fullName>
    </recommendedName>
</protein>
<proteinExistence type="predicted"/>